<dbReference type="STRING" id="1218508.JG29_09150"/>
<feature type="domain" description="Carbohydrate kinase FGGY C-terminal" evidence="5">
    <location>
        <begin position="224"/>
        <end position="414"/>
    </location>
</feature>
<dbReference type="HOGENOM" id="CLU_009281_3_4_9"/>
<dbReference type="OrthoDB" id="9805576at2"/>
<feature type="domain" description="Carbohydrate kinase FGGY N-terminal" evidence="4">
    <location>
        <begin position="115"/>
        <end position="214"/>
    </location>
</feature>
<gene>
    <name evidence="6" type="ORF">JG29_09150</name>
</gene>
<dbReference type="GO" id="GO:0016301">
    <property type="term" value="F:kinase activity"/>
    <property type="evidence" value="ECO:0007669"/>
    <property type="project" value="UniProtKB-KW"/>
</dbReference>
<dbReference type="Gene3D" id="3.30.420.40">
    <property type="match status" value="3"/>
</dbReference>
<dbReference type="AlphaFoldDB" id="A0A0F4KTJ6"/>
<dbReference type="InterPro" id="IPR018484">
    <property type="entry name" value="FGGY_N"/>
</dbReference>
<evidence type="ECO:0000259" key="5">
    <source>
        <dbReference type="Pfam" id="PF02782"/>
    </source>
</evidence>
<organism evidence="6 7">
    <name type="scientific">Bombilactobacillus mellis</name>
    <dbReference type="NCBI Taxonomy" id="1218508"/>
    <lineage>
        <taxon>Bacteria</taxon>
        <taxon>Bacillati</taxon>
        <taxon>Bacillota</taxon>
        <taxon>Bacilli</taxon>
        <taxon>Lactobacillales</taxon>
        <taxon>Lactobacillaceae</taxon>
        <taxon>Bombilactobacillus</taxon>
    </lineage>
</organism>
<evidence type="ECO:0000313" key="7">
    <source>
        <dbReference type="Proteomes" id="UP000033695"/>
    </source>
</evidence>
<evidence type="ECO:0000313" key="6">
    <source>
        <dbReference type="EMBL" id="KJY48516.1"/>
    </source>
</evidence>
<feature type="domain" description="Carbohydrate kinase FGGY N-terminal" evidence="4">
    <location>
        <begin position="4"/>
        <end position="109"/>
    </location>
</feature>
<keyword evidence="2" id="KW-0808">Transferase</keyword>
<evidence type="ECO:0000256" key="2">
    <source>
        <dbReference type="ARBA" id="ARBA00022679"/>
    </source>
</evidence>
<dbReference type="PANTHER" id="PTHR43095">
    <property type="entry name" value="SUGAR KINASE"/>
    <property type="match status" value="1"/>
</dbReference>
<dbReference type="PIRSF" id="PIRSF000538">
    <property type="entry name" value="GlpK"/>
    <property type="match status" value="1"/>
</dbReference>
<name>A0A0F4KTJ6_9LACO</name>
<dbReference type="EMBL" id="JXBZ01000008">
    <property type="protein sequence ID" value="KJY48516.1"/>
    <property type="molecule type" value="Genomic_DNA"/>
</dbReference>
<dbReference type="InterPro" id="IPR018485">
    <property type="entry name" value="FGGY_C"/>
</dbReference>
<keyword evidence="7" id="KW-1185">Reference proteome</keyword>
<proteinExistence type="inferred from homology"/>
<dbReference type="RefSeq" id="WP_052696310.1">
    <property type="nucleotide sequence ID" value="NZ_JBHTHW010000008.1"/>
</dbReference>
<dbReference type="InterPro" id="IPR000577">
    <property type="entry name" value="Carb_kinase_FGGY"/>
</dbReference>
<dbReference type="InterPro" id="IPR043129">
    <property type="entry name" value="ATPase_NBD"/>
</dbReference>
<reference evidence="6 7" key="1">
    <citation type="submission" date="2014-12" db="EMBL/GenBank/DDBJ databases">
        <title>Comparative genomics of the lactic acid bacteria isolated from the honey bee gut.</title>
        <authorList>
            <person name="Ellegaard K.M."/>
            <person name="Tamarit D."/>
            <person name="Javelind E."/>
            <person name="Olofsson T."/>
            <person name="Andersson S.G."/>
            <person name="Vasquez A."/>
        </authorList>
    </citation>
    <scope>NUCLEOTIDE SEQUENCE [LARGE SCALE GENOMIC DNA]</scope>
    <source>
        <strain evidence="6 7">Hon2</strain>
    </source>
</reference>
<dbReference type="SUPFAM" id="SSF53067">
    <property type="entry name" value="Actin-like ATPase domain"/>
    <property type="match status" value="2"/>
</dbReference>
<evidence type="ECO:0000256" key="3">
    <source>
        <dbReference type="ARBA" id="ARBA00022777"/>
    </source>
</evidence>
<evidence type="ECO:0000256" key="1">
    <source>
        <dbReference type="ARBA" id="ARBA00009156"/>
    </source>
</evidence>
<dbReference type="GO" id="GO:0005975">
    <property type="term" value="P:carbohydrate metabolic process"/>
    <property type="evidence" value="ECO:0007669"/>
    <property type="project" value="InterPro"/>
</dbReference>
<comment type="caution">
    <text evidence="6">The sequence shown here is derived from an EMBL/GenBank/DDBJ whole genome shotgun (WGS) entry which is preliminary data.</text>
</comment>
<dbReference type="Pfam" id="PF02782">
    <property type="entry name" value="FGGY_C"/>
    <property type="match status" value="1"/>
</dbReference>
<dbReference type="CDD" id="cd07779">
    <property type="entry name" value="ASKHA_NBD_FGGY_YgcE-like"/>
    <property type="match status" value="1"/>
</dbReference>
<accession>A0A0F4KTJ6</accession>
<dbReference type="Pfam" id="PF00370">
    <property type="entry name" value="FGGY_N"/>
    <property type="match status" value="2"/>
</dbReference>
<comment type="similarity">
    <text evidence="1">Belongs to the FGGY kinase family.</text>
</comment>
<dbReference type="PATRIC" id="fig|1218508.4.peg.899"/>
<protein>
    <submittedName>
        <fullName evidence="6">Carbohydrate kinase, FGGY-like protein</fullName>
    </submittedName>
</protein>
<dbReference type="Proteomes" id="UP000033695">
    <property type="component" value="Unassembled WGS sequence"/>
</dbReference>
<evidence type="ECO:0000259" key="4">
    <source>
        <dbReference type="Pfam" id="PF00370"/>
    </source>
</evidence>
<sequence length="488" mass="53848">MSQYILAIDQGTQSNKITIFDLQGKILCSQSQSLRPFHLGPNGVVEHPDDDLWDSLQKTCQDLMQKFPGKAEDIIAIGLGSIRFNRVVLRKDGNLAQPVISWLDSRTHAPYKKEVADAAYLTTSTGYLTSRLTGQHLDTVSNYYGWPVDMDTWDWSTNDQLYQYFNVTPKMLFKLVTPGSLLGTITAQAAQKTGLPQGAPVFATANDKAVEALGTGLPLSQDLLLSLGTYVTSMMQGDKFWPYGSSKHFWSNFADIPHEYLYESNGISRGMWTVSWFANQFQEIGAAQGKSTLDVLTAEAKEVPPGCDGLMALMDWLPATDRYFRKGAFIGFDGRHTRAHMFRAILEGLAMTEKQFSLAMIEELKRPVKKLIVTGGGAKNDVFMQLIADIYDLPTQRNAVIDAAGLGAAINAAVGVGVYTNYIEAIQQMVHPQDTFQPIAANVARYQAVYAQYSTLHQLTDPVMKHLATINGVAQEKEPGAPIVASWD</sequence>
<dbReference type="PANTHER" id="PTHR43095:SF5">
    <property type="entry name" value="XYLULOSE KINASE"/>
    <property type="match status" value="1"/>
</dbReference>
<dbReference type="InterPro" id="IPR050406">
    <property type="entry name" value="FGGY_Carb_Kinase"/>
</dbReference>
<keyword evidence="3 6" id="KW-0418">Kinase</keyword>